<keyword evidence="3" id="KW-0449">Lipoprotein</keyword>
<accession>C7LTY7</accession>
<evidence type="ECO:0000313" key="3">
    <source>
        <dbReference type="EMBL" id="ACU89610.1"/>
    </source>
</evidence>
<protein>
    <submittedName>
        <fullName evidence="3">Lipoprotein</fullName>
    </submittedName>
</protein>
<name>C7LTY7_DESBD</name>
<dbReference type="RefSeq" id="WP_015773701.1">
    <property type="nucleotide sequence ID" value="NC_013173.1"/>
</dbReference>
<dbReference type="PROSITE" id="PS51257">
    <property type="entry name" value="PROKAR_LIPOPROTEIN"/>
    <property type="match status" value="1"/>
</dbReference>
<organism evidence="3 4">
    <name type="scientific">Desulfomicrobium baculatum (strain DSM 4028 / VKM B-1378 / X)</name>
    <name type="common">Desulfovibrio baculatus</name>
    <dbReference type="NCBI Taxonomy" id="525897"/>
    <lineage>
        <taxon>Bacteria</taxon>
        <taxon>Pseudomonadati</taxon>
        <taxon>Thermodesulfobacteriota</taxon>
        <taxon>Desulfovibrionia</taxon>
        <taxon>Desulfovibrionales</taxon>
        <taxon>Desulfomicrobiaceae</taxon>
        <taxon>Desulfomicrobium</taxon>
    </lineage>
</organism>
<dbReference type="AlphaFoldDB" id="C7LTY7"/>
<feature type="signal peptide" evidence="2">
    <location>
        <begin position="1"/>
        <end position="27"/>
    </location>
</feature>
<dbReference type="Gene3D" id="3.30.1450.10">
    <property type="match status" value="1"/>
</dbReference>
<dbReference type="HOGENOM" id="CLU_142806_0_0_7"/>
<dbReference type="KEGG" id="dba:Dbac_1517"/>
<reference evidence="3 4" key="1">
    <citation type="journal article" date="2009" name="Stand. Genomic Sci.">
        <title>Complete genome sequence of Desulfomicrobium baculatum type strain (X).</title>
        <authorList>
            <person name="Copeland A."/>
            <person name="Spring S."/>
            <person name="Goker M."/>
            <person name="Schneider S."/>
            <person name="Lapidus A."/>
            <person name="Del Rio T.G."/>
            <person name="Tice H."/>
            <person name="Cheng J.F."/>
            <person name="Chen F."/>
            <person name="Nolan M."/>
            <person name="Bruce D."/>
            <person name="Goodwin L."/>
            <person name="Pitluck S."/>
            <person name="Ivanova N."/>
            <person name="Mavrommatis K."/>
            <person name="Ovchinnikova G."/>
            <person name="Pati A."/>
            <person name="Chen A."/>
            <person name="Palaniappan K."/>
            <person name="Land M."/>
            <person name="Hauser L."/>
            <person name="Chang Y.J."/>
            <person name="Jeffries C.C."/>
            <person name="Meincke L."/>
            <person name="Sims D."/>
            <person name="Brettin T."/>
            <person name="Detter J.C."/>
            <person name="Han C."/>
            <person name="Chain P."/>
            <person name="Bristow J."/>
            <person name="Eisen J.A."/>
            <person name="Markowitz V."/>
            <person name="Hugenholtz P."/>
            <person name="Kyrpides N.C."/>
            <person name="Klenk H.P."/>
            <person name="Lucas S."/>
        </authorList>
    </citation>
    <scope>NUCLEOTIDE SEQUENCE [LARGE SCALE GENOMIC DNA]</scope>
    <source>
        <strain evidence="4">DSM 4028 / VKM B-1378 / X</strain>
    </source>
</reference>
<dbReference type="Proteomes" id="UP000002216">
    <property type="component" value="Chromosome"/>
</dbReference>
<keyword evidence="4" id="KW-1185">Reference proteome</keyword>
<evidence type="ECO:0000256" key="2">
    <source>
        <dbReference type="SAM" id="SignalP"/>
    </source>
</evidence>
<dbReference type="eggNOG" id="COG2913">
    <property type="taxonomic scope" value="Bacteria"/>
</dbReference>
<dbReference type="InterPro" id="IPR037873">
    <property type="entry name" value="BamE-like"/>
</dbReference>
<keyword evidence="1 2" id="KW-0732">Signal</keyword>
<evidence type="ECO:0000256" key="1">
    <source>
        <dbReference type="ARBA" id="ARBA00022729"/>
    </source>
</evidence>
<sequence length="134" mass="14710">MFKVKKIIHTAGLIMLSLLLLTGCASSGNKSLQKESESSVAQKIFEEKTTKDEVRSLFGSPISTTFTDGGLEIWKYEMAKMSADAVNFIPFVNMLGTSATGTKKELTVLFDDKGIVKRYSMSESPVQVKTGLFQ</sequence>
<gene>
    <name evidence="3" type="ordered locus">Dbac_1517</name>
</gene>
<dbReference type="EMBL" id="CP001629">
    <property type="protein sequence ID" value="ACU89610.1"/>
    <property type="molecule type" value="Genomic_DNA"/>
</dbReference>
<proteinExistence type="predicted"/>
<feature type="chain" id="PRO_5002978817" evidence="2">
    <location>
        <begin position="28"/>
        <end position="134"/>
    </location>
</feature>
<evidence type="ECO:0000313" key="4">
    <source>
        <dbReference type="Proteomes" id="UP000002216"/>
    </source>
</evidence>